<protein>
    <submittedName>
        <fullName evidence="5">Filamentation induced by cAMP protein Fic</fullName>
    </submittedName>
</protein>
<dbReference type="PANTHER" id="PTHR13504">
    <property type="entry name" value="FIDO DOMAIN-CONTAINING PROTEIN DDB_G0283145"/>
    <property type="match status" value="1"/>
</dbReference>
<reference evidence="5 6" key="1">
    <citation type="submission" date="2018-06" db="EMBL/GenBank/DDBJ databases">
        <authorList>
            <consortium name="Pathogen Informatics"/>
            <person name="Doyle S."/>
        </authorList>
    </citation>
    <scope>NUCLEOTIDE SEQUENCE [LARGE SCALE GENOMIC DNA]</scope>
    <source>
        <strain evidence="5 6">NCTC11842</strain>
    </source>
</reference>
<dbReference type="InterPro" id="IPR036597">
    <property type="entry name" value="Fido-like_dom_sf"/>
</dbReference>
<feature type="domain" description="Fido" evidence="4">
    <location>
        <begin position="100"/>
        <end position="236"/>
    </location>
</feature>
<dbReference type="InterPro" id="IPR003812">
    <property type="entry name" value="Fido"/>
</dbReference>
<dbReference type="EMBL" id="UAUF01000010">
    <property type="protein sequence ID" value="SPZ05002.1"/>
    <property type="molecule type" value="Genomic_DNA"/>
</dbReference>
<keyword evidence="2" id="KW-0067">ATP-binding</keyword>
<dbReference type="AlphaFoldDB" id="A0A2X2C8Z8"/>
<keyword evidence="2" id="KW-0547">Nucleotide-binding</keyword>
<dbReference type="Proteomes" id="UP000250443">
    <property type="component" value="Unassembled WGS sequence"/>
</dbReference>
<feature type="active site" evidence="1">
    <location>
        <position position="178"/>
    </location>
</feature>
<proteinExistence type="predicted"/>
<dbReference type="PROSITE" id="PS51459">
    <property type="entry name" value="FIDO"/>
    <property type="match status" value="1"/>
</dbReference>
<dbReference type="RefSeq" id="WP_074828885.1">
    <property type="nucleotide sequence ID" value="NZ_DALZQD010000020.1"/>
</dbReference>
<evidence type="ECO:0000313" key="5">
    <source>
        <dbReference type="EMBL" id="SPZ05002.1"/>
    </source>
</evidence>
<feature type="binding site" evidence="2">
    <location>
        <begin position="182"/>
        <end position="189"/>
    </location>
    <ligand>
        <name>ATP</name>
        <dbReference type="ChEBI" id="CHEBI:30616"/>
    </ligand>
</feature>
<dbReference type="GeneID" id="300269813"/>
<evidence type="ECO:0000256" key="2">
    <source>
        <dbReference type="PIRSR" id="PIRSR640198-2"/>
    </source>
</evidence>
<gene>
    <name evidence="5" type="primary">fic_4</name>
    <name evidence="5" type="ORF">NCTC11842_01523</name>
</gene>
<evidence type="ECO:0000259" key="4">
    <source>
        <dbReference type="PROSITE" id="PS51459"/>
    </source>
</evidence>
<organism evidence="5 6">
    <name type="scientific">Pseudomonas luteola</name>
    <dbReference type="NCBI Taxonomy" id="47886"/>
    <lineage>
        <taxon>Bacteria</taxon>
        <taxon>Pseudomonadati</taxon>
        <taxon>Pseudomonadota</taxon>
        <taxon>Gammaproteobacteria</taxon>
        <taxon>Pseudomonadales</taxon>
        <taxon>Pseudomonadaceae</taxon>
        <taxon>Pseudomonas</taxon>
    </lineage>
</organism>
<evidence type="ECO:0000313" key="6">
    <source>
        <dbReference type="Proteomes" id="UP000250443"/>
    </source>
</evidence>
<dbReference type="PANTHER" id="PTHR13504:SF38">
    <property type="entry name" value="FIDO DOMAIN-CONTAINING PROTEIN"/>
    <property type="match status" value="1"/>
</dbReference>
<accession>A0A2X2C8Z8</accession>
<dbReference type="Gene3D" id="1.10.3290.10">
    <property type="entry name" value="Fido-like domain"/>
    <property type="match status" value="1"/>
</dbReference>
<feature type="binding site" evidence="2">
    <location>
        <begin position="214"/>
        <end position="215"/>
    </location>
    <ligand>
        <name>ATP</name>
        <dbReference type="ChEBI" id="CHEBI:30616"/>
    </ligand>
</feature>
<name>A0A2X2C8Z8_PSELU</name>
<evidence type="ECO:0000256" key="1">
    <source>
        <dbReference type="PIRSR" id="PIRSR640198-1"/>
    </source>
</evidence>
<dbReference type="InterPro" id="IPR040198">
    <property type="entry name" value="Fido_containing"/>
</dbReference>
<sequence>MTDQIQLHELLSNIGQAKAKIDSVRPLPPYTVKSLHDKLALDWTYHSNAIEGNTLTLRETKVVLEGITVGGKTIREHLEAVNHYEAISYVEEIVAGQLPLSEWVLKNIHGLVLNKIDSQNAGRYRQENVVITGASTTPPDHLHLPNEMHELMNWYSASQDLHPVERAAELHTRFVKIHPFVDGNGRTARLLMNFELIKEGYPPAVIRKEDREAYYSALDEACSSGNFDSITRLVADATQRSIDIYISLLGLNREENLEHDDPSEPSL</sequence>
<dbReference type="GO" id="GO:0005524">
    <property type="term" value="F:ATP binding"/>
    <property type="evidence" value="ECO:0007669"/>
    <property type="project" value="UniProtKB-KW"/>
</dbReference>
<dbReference type="Pfam" id="PF02661">
    <property type="entry name" value="Fic"/>
    <property type="match status" value="1"/>
</dbReference>
<evidence type="ECO:0000256" key="3">
    <source>
        <dbReference type="PIRSR" id="PIRSR640198-3"/>
    </source>
</evidence>
<feature type="site" description="Important for autoinhibition of adenylyltransferase activity" evidence="3">
    <location>
        <position position="51"/>
    </location>
</feature>
<dbReference type="SUPFAM" id="SSF140931">
    <property type="entry name" value="Fic-like"/>
    <property type="match status" value="1"/>
</dbReference>